<dbReference type="Proteomes" id="UP001149165">
    <property type="component" value="Unassembled WGS sequence"/>
</dbReference>
<comment type="subcellular location">
    <subcellularLocation>
        <location evidence="1">Membrane</location>
        <topology evidence="1">Multi-pass membrane protein</topology>
    </subcellularLocation>
</comment>
<evidence type="ECO:0000256" key="3">
    <source>
        <dbReference type="SAM" id="Phobius"/>
    </source>
</evidence>
<feature type="transmembrane region" description="Helical" evidence="3">
    <location>
        <begin position="363"/>
        <end position="385"/>
    </location>
</feature>
<feature type="compositionally biased region" description="Acidic residues" evidence="2">
    <location>
        <begin position="555"/>
        <end position="573"/>
    </location>
</feature>
<sequence>MSLVQHVSAIEGIDREPEPDLGEDVLSIRRKISYDVLQPPSLLFPDAEAVPGIPAYKSSTFRRIAQVVFTIFACWVASGIVFGFAALKPVLIEDGVYHDKNGCTEDELRDGVELCKQQDLRLNFFFTIASITANVSALPVGTILDRYGSRVCGIIGSLLLAIGSLLMAYSFSYPVFDGLVAGNFFLALSGTFIFVPSFQIANAFPRYAGSIVALVTGAFDASAAVFLFYRSLYEASGRNFTPDQFFLGYLAVPAVIFIGLVTFMPSVDYVPTSTLEVKMERAEDPMQDVHDSDEEIESDRELQRIRRRRAERRKQKARKIHKVLGSKDEIQSRAEKEEDRQNVSQVWGVLHGLPAHKQMATPWFILITLMTVLQMVRMNYFIATINAQYEYMLGSSDAAKQINDFFDVALPVGGVLFTPFIGYLLDRLSVPAMLGLIVAFTTIIGVLNSIPTLWAGYLTVVLFVLLRPLYYSAMSDYATKVFGFATFGRVYGTIICLSGLVNFSQYGLDALTHHTFHENPIPINASLAVAGFIVGLALVGFVTVSGRRLKAQADREDDEREPLLEEDEEDYDSDGYASPYGR</sequence>
<dbReference type="GO" id="GO:0022857">
    <property type="term" value="F:transmembrane transporter activity"/>
    <property type="evidence" value="ECO:0007669"/>
    <property type="project" value="InterPro"/>
</dbReference>
<dbReference type="InterPro" id="IPR011701">
    <property type="entry name" value="MFS"/>
</dbReference>
<feature type="region of interest" description="Disordered" evidence="2">
    <location>
        <begin position="551"/>
        <end position="582"/>
    </location>
</feature>
<dbReference type="PANTHER" id="PTHR20772">
    <property type="entry name" value="PROTEIN FMP42"/>
    <property type="match status" value="1"/>
</dbReference>
<feature type="transmembrane region" description="Helical" evidence="3">
    <location>
        <begin position="67"/>
        <end position="87"/>
    </location>
</feature>
<evidence type="ECO:0000256" key="1">
    <source>
        <dbReference type="ARBA" id="ARBA00004141"/>
    </source>
</evidence>
<reference evidence="4" key="1">
    <citation type="submission" date="2022-11" db="EMBL/GenBank/DDBJ databases">
        <authorList>
            <person name="Petersen C."/>
        </authorList>
    </citation>
    <scope>NUCLEOTIDE SEQUENCE</scope>
    <source>
        <strain evidence="4">IBT 30069</strain>
    </source>
</reference>
<name>A0A9W9KSH6_9EURO</name>
<keyword evidence="3" id="KW-1133">Transmembrane helix</keyword>
<dbReference type="PANTHER" id="PTHR20772:SF4">
    <property type="entry name" value="HYPOTHETICAL AMINO ACID TRANSPORTER (EUROFUNG)"/>
    <property type="match status" value="1"/>
</dbReference>
<proteinExistence type="predicted"/>
<feature type="transmembrane region" description="Helical" evidence="3">
    <location>
        <begin position="249"/>
        <end position="271"/>
    </location>
</feature>
<comment type="caution">
    <text evidence="4">The sequence shown here is derived from an EMBL/GenBank/DDBJ whole genome shotgun (WGS) entry which is preliminary data.</text>
</comment>
<dbReference type="Pfam" id="PF07690">
    <property type="entry name" value="MFS_1"/>
    <property type="match status" value="1"/>
</dbReference>
<feature type="transmembrane region" description="Helical" evidence="3">
    <location>
        <begin position="207"/>
        <end position="229"/>
    </location>
</feature>
<keyword evidence="3" id="KW-0812">Transmembrane</keyword>
<keyword evidence="5" id="KW-1185">Reference proteome</keyword>
<dbReference type="EMBL" id="JAPQKH010000001">
    <property type="protein sequence ID" value="KAJ5116733.1"/>
    <property type="molecule type" value="Genomic_DNA"/>
</dbReference>
<feature type="transmembrane region" description="Helical" evidence="3">
    <location>
        <begin position="405"/>
        <end position="425"/>
    </location>
</feature>
<dbReference type="SUPFAM" id="SSF103473">
    <property type="entry name" value="MFS general substrate transporter"/>
    <property type="match status" value="1"/>
</dbReference>
<protein>
    <submittedName>
        <fullName evidence="4">Major facilitator superfamily domain general substrate transporter</fullName>
    </submittedName>
</protein>
<accession>A0A9W9KSH6</accession>
<gene>
    <name evidence="4" type="ORF">N7456_001081</name>
</gene>
<feature type="transmembrane region" description="Helical" evidence="3">
    <location>
        <begin position="453"/>
        <end position="470"/>
    </location>
</feature>
<dbReference type="Gene3D" id="1.20.1250.20">
    <property type="entry name" value="MFS general substrate transporter like domains"/>
    <property type="match status" value="1"/>
</dbReference>
<dbReference type="OrthoDB" id="330047at2759"/>
<evidence type="ECO:0000313" key="5">
    <source>
        <dbReference type="Proteomes" id="UP001149165"/>
    </source>
</evidence>
<organism evidence="4 5">
    <name type="scientific">Penicillium angulare</name>
    <dbReference type="NCBI Taxonomy" id="116970"/>
    <lineage>
        <taxon>Eukaryota</taxon>
        <taxon>Fungi</taxon>
        <taxon>Dikarya</taxon>
        <taxon>Ascomycota</taxon>
        <taxon>Pezizomycotina</taxon>
        <taxon>Eurotiomycetes</taxon>
        <taxon>Eurotiomycetidae</taxon>
        <taxon>Eurotiales</taxon>
        <taxon>Aspergillaceae</taxon>
        <taxon>Penicillium</taxon>
    </lineage>
</organism>
<feature type="transmembrane region" description="Helical" evidence="3">
    <location>
        <begin position="124"/>
        <end position="144"/>
    </location>
</feature>
<feature type="transmembrane region" description="Helical" evidence="3">
    <location>
        <begin position="521"/>
        <end position="544"/>
    </location>
</feature>
<feature type="transmembrane region" description="Helical" evidence="3">
    <location>
        <begin position="151"/>
        <end position="169"/>
    </location>
</feature>
<dbReference type="GO" id="GO:0000329">
    <property type="term" value="C:fungal-type vacuole membrane"/>
    <property type="evidence" value="ECO:0007669"/>
    <property type="project" value="TreeGrafter"/>
</dbReference>
<feature type="transmembrane region" description="Helical" evidence="3">
    <location>
        <begin position="482"/>
        <end position="501"/>
    </location>
</feature>
<dbReference type="InterPro" id="IPR036259">
    <property type="entry name" value="MFS_trans_sf"/>
</dbReference>
<dbReference type="InterPro" id="IPR052599">
    <property type="entry name" value="SLC43A_AATransporter"/>
</dbReference>
<reference evidence="4" key="2">
    <citation type="journal article" date="2023" name="IMA Fungus">
        <title>Comparative genomic study of the Penicillium genus elucidates a diverse pangenome and 15 lateral gene transfer events.</title>
        <authorList>
            <person name="Petersen C."/>
            <person name="Sorensen T."/>
            <person name="Nielsen M.R."/>
            <person name="Sondergaard T.E."/>
            <person name="Sorensen J.L."/>
            <person name="Fitzpatrick D.A."/>
            <person name="Frisvad J.C."/>
            <person name="Nielsen K.L."/>
        </authorList>
    </citation>
    <scope>NUCLEOTIDE SEQUENCE</scope>
    <source>
        <strain evidence="4">IBT 30069</strain>
    </source>
</reference>
<evidence type="ECO:0000256" key="2">
    <source>
        <dbReference type="SAM" id="MobiDB-lite"/>
    </source>
</evidence>
<feature type="transmembrane region" description="Helical" evidence="3">
    <location>
        <begin position="430"/>
        <end position="447"/>
    </location>
</feature>
<feature type="transmembrane region" description="Helical" evidence="3">
    <location>
        <begin position="175"/>
        <end position="195"/>
    </location>
</feature>
<evidence type="ECO:0000313" key="4">
    <source>
        <dbReference type="EMBL" id="KAJ5116733.1"/>
    </source>
</evidence>
<keyword evidence="3" id="KW-0472">Membrane</keyword>
<dbReference type="AlphaFoldDB" id="A0A9W9KSH6"/>